<keyword evidence="1" id="KW-1133">Transmembrane helix</keyword>
<name>A0ABR9TE77_9FLAO</name>
<accession>A0ABR9TE77</accession>
<comment type="caution">
    <text evidence="2">The sequence shown here is derived from an EMBL/GenBank/DDBJ whole genome shotgun (WGS) entry which is preliminary data.</text>
</comment>
<keyword evidence="3" id="KW-1185">Reference proteome</keyword>
<organism evidence="2 3">
    <name type="scientific">Flavobacterium hungaricum</name>
    <dbReference type="NCBI Taxonomy" id="2082725"/>
    <lineage>
        <taxon>Bacteria</taxon>
        <taxon>Pseudomonadati</taxon>
        <taxon>Bacteroidota</taxon>
        <taxon>Flavobacteriia</taxon>
        <taxon>Flavobacteriales</taxon>
        <taxon>Flavobacteriaceae</taxon>
        <taxon>Flavobacterium</taxon>
    </lineage>
</organism>
<evidence type="ECO:0000313" key="2">
    <source>
        <dbReference type="EMBL" id="MBE8723357.1"/>
    </source>
</evidence>
<keyword evidence="1" id="KW-0472">Membrane</keyword>
<sequence>MRKNIFLFLTTAIIYLAATFLYSLFFGLAPFNNGQVIGYPAIYYQFWISETEKQFGFMKIENLLINLVIIFILTLLYKIAAKQKNEKTQNEK</sequence>
<dbReference type="RefSeq" id="WP_193844433.1">
    <property type="nucleotide sequence ID" value="NZ_PRDM01000001.1"/>
</dbReference>
<dbReference type="EMBL" id="PRDM01000001">
    <property type="protein sequence ID" value="MBE8723357.1"/>
    <property type="molecule type" value="Genomic_DNA"/>
</dbReference>
<evidence type="ECO:0000256" key="1">
    <source>
        <dbReference type="SAM" id="Phobius"/>
    </source>
</evidence>
<evidence type="ECO:0000313" key="3">
    <source>
        <dbReference type="Proteomes" id="UP000640614"/>
    </source>
</evidence>
<keyword evidence="1" id="KW-0812">Transmembrane</keyword>
<gene>
    <name evidence="2" type="ORF">C4F50_00240</name>
</gene>
<feature type="transmembrane region" description="Helical" evidence="1">
    <location>
        <begin position="63"/>
        <end position="80"/>
    </location>
</feature>
<reference evidence="2 3" key="1">
    <citation type="submission" date="2018-07" db="EMBL/GenBank/DDBJ databases">
        <title>Genome assembly of strain KB82.</title>
        <authorList>
            <person name="Kukolya J."/>
            <person name="Horvath B."/>
            <person name="Nagy I."/>
            <person name="Toth A."/>
        </authorList>
    </citation>
    <scope>NUCLEOTIDE SEQUENCE [LARGE SCALE GENOMIC DNA]</scope>
    <source>
        <strain evidence="2 3">Kb82</strain>
    </source>
</reference>
<protein>
    <recommendedName>
        <fullName evidence="4">DUF4306 domain-containing protein</fullName>
    </recommendedName>
</protein>
<feature type="transmembrane region" description="Helical" evidence="1">
    <location>
        <begin position="5"/>
        <end position="25"/>
    </location>
</feature>
<proteinExistence type="predicted"/>
<evidence type="ECO:0008006" key="4">
    <source>
        <dbReference type="Google" id="ProtNLM"/>
    </source>
</evidence>
<dbReference type="Proteomes" id="UP000640614">
    <property type="component" value="Unassembled WGS sequence"/>
</dbReference>